<proteinExistence type="predicted"/>
<dbReference type="SUPFAM" id="SSF49899">
    <property type="entry name" value="Concanavalin A-like lectins/glucanases"/>
    <property type="match status" value="1"/>
</dbReference>
<dbReference type="InterPro" id="IPR006574">
    <property type="entry name" value="PRY"/>
</dbReference>
<evidence type="ECO:0000256" key="1">
    <source>
        <dbReference type="ARBA" id="ARBA00022723"/>
    </source>
</evidence>
<feature type="domain" description="B30.2/SPRY" evidence="5">
    <location>
        <begin position="529"/>
        <end position="729"/>
    </location>
</feature>
<evidence type="ECO:0000256" key="4">
    <source>
        <dbReference type="SAM" id="MobiDB-lite"/>
    </source>
</evidence>
<dbReference type="GO" id="GO:0008270">
    <property type="term" value="F:zinc ion binding"/>
    <property type="evidence" value="ECO:0007669"/>
    <property type="project" value="UniProtKB-KW"/>
</dbReference>
<dbReference type="InterPro" id="IPR003879">
    <property type="entry name" value="Butyrophylin_SPRY"/>
</dbReference>
<evidence type="ECO:0000256" key="2">
    <source>
        <dbReference type="ARBA" id="ARBA00022771"/>
    </source>
</evidence>
<dbReference type="Pfam" id="PF25600">
    <property type="entry name" value="TRIM_CC"/>
    <property type="match status" value="1"/>
</dbReference>
<dbReference type="AlphaFoldDB" id="A0AAE0QR16"/>
<reference evidence="6" key="1">
    <citation type="submission" date="2023-06" db="EMBL/GenBank/DDBJ databases">
        <title>Male Hemibagrus guttatus genome.</title>
        <authorList>
            <person name="Bian C."/>
        </authorList>
    </citation>
    <scope>NUCLEOTIDE SEQUENCE</scope>
    <source>
        <strain evidence="6">Male_cb2023</strain>
        <tissue evidence="6">Muscle</tissue>
    </source>
</reference>
<feature type="region of interest" description="Disordered" evidence="4">
    <location>
        <begin position="1"/>
        <end position="70"/>
    </location>
</feature>
<name>A0AAE0QR16_9TELE</name>
<dbReference type="Gene3D" id="4.10.830.40">
    <property type="match status" value="1"/>
</dbReference>
<dbReference type="CDD" id="cd19769">
    <property type="entry name" value="Bbox2_TRIM16-like"/>
    <property type="match status" value="1"/>
</dbReference>
<dbReference type="InterPro" id="IPR051051">
    <property type="entry name" value="E3_ubiq-ligase_TRIM/RNF"/>
</dbReference>
<comment type="caution">
    <text evidence="6">The sequence shown here is derived from an EMBL/GenBank/DDBJ whole genome shotgun (WGS) entry which is preliminary data.</text>
</comment>
<evidence type="ECO:0000259" key="5">
    <source>
        <dbReference type="PROSITE" id="PS50188"/>
    </source>
</evidence>
<evidence type="ECO:0000256" key="3">
    <source>
        <dbReference type="ARBA" id="ARBA00022833"/>
    </source>
</evidence>
<dbReference type="Gene3D" id="2.60.120.920">
    <property type="match status" value="1"/>
</dbReference>
<dbReference type="Pfam" id="PF13765">
    <property type="entry name" value="PRY"/>
    <property type="match status" value="1"/>
</dbReference>
<feature type="compositionally biased region" description="Basic and acidic residues" evidence="4">
    <location>
        <begin position="49"/>
        <end position="58"/>
    </location>
</feature>
<sequence length="749" mass="81678">MAVVVNPGLDRSVSGSRKFMSRMEAEGNSPACSSSLDQNGTVGNDPAPDTEKIQKSSLEEPGENAGRTEDGGLFEDGVLCDSCIESPRKAKKSCLTCLVSYCEDHLRPHLEKEKFQSHRLVEPLKDVDTRMCETHGIPLELFCCVETCCVCQKCVSEQHHGHETLSIPEARQKLEVVLGFGVEIMVRVVLGFGVEIMKELQDKQTHLLKTMTAAENSINKLQSSTLSIEGSSAMSTSPPSPCTGVVSSVSMRLPCTSAPASVSAGGSSTAPEPTELFSVDHGFFRSGRAERGSAVAGSAVRGFSGADVAPVGVWAAGWAWGSLSIRAGPSEMSSLATFKTLNVCIRRDKDVVVEAFNGYESASGMSGEVLEVLEVLEACVCEVRAVLQQQVSTLQVGVEEVRAELTKMLEAEQKHTLGQVGGARLCVEQRCAELKKEHTHLENLNKNKNSIDFLQEYSQWRKTSSDVSLPEVCVTQTDRLQSFSRIITQTTQELCDTLITTYRNSLTEFNTTDNRVDQLSVSPLSPVLQNCTLPEPQSRDDFLKYASTLTFDGDTVHQFLRITERGRKLTNTTPWQHSYPEHPERFQHWKQALTAQSFSSGRHYFETDVSGAGVHVGVTYVGIPRHSDQNEACLTGSSVSWCIQWSGRGFSAWHGGVETPLDAPKTTRLGVYVDFGCGALAFYSVGGEADGGMELLHRYEAELREPLYAIVFLPKKENVVVLVEPGKELPLKSPSPPCSPPGCTLSSFS</sequence>
<dbReference type="SUPFAM" id="SSF57845">
    <property type="entry name" value="B-box zinc-binding domain"/>
    <property type="match status" value="1"/>
</dbReference>
<dbReference type="InterPro" id="IPR000315">
    <property type="entry name" value="Znf_B-box"/>
</dbReference>
<dbReference type="SMART" id="SM00589">
    <property type="entry name" value="PRY"/>
    <property type="match status" value="1"/>
</dbReference>
<dbReference type="Gene3D" id="3.30.160.60">
    <property type="entry name" value="Classic Zinc Finger"/>
    <property type="match status" value="1"/>
</dbReference>
<keyword evidence="2" id="KW-0863">Zinc-finger</keyword>
<dbReference type="InterPro" id="IPR058030">
    <property type="entry name" value="TRIM8/14/16/25/29/45/65_CC"/>
</dbReference>
<dbReference type="Proteomes" id="UP001274896">
    <property type="component" value="Unassembled WGS sequence"/>
</dbReference>
<evidence type="ECO:0000313" key="7">
    <source>
        <dbReference type="Proteomes" id="UP001274896"/>
    </source>
</evidence>
<keyword evidence="7" id="KW-1185">Reference proteome</keyword>
<dbReference type="EMBL" id="JAUCMX010000012">
    <property type="protein sequence ID" value="KAK3529396.1"/>
    <property type="molecule type" value="Genomic_DNA"/>
</dbReference>
<dbReference type="PRINTS" id="PR01407">
    <property type="entry name" value="BUTYPHLNCDUF"/>
</dbReference>
<protein>
    <recommendedName>
        <fullName evidence="5">B30.2/SPRY domain-containing protein</fullName>
    </recommendedName>
</protein>
<dbReference type="PROSITE" id="PS50188">
    <property type="entry name" value="B302_SPRY"/>
    <property type="match status" value="1"/>
</dbReference>
<gene>
    <name evidence="6" type="ORF">QTP70_031141</name>
</gene>
<dbReference type="Pfam" id="PF00643">
    <property type="entry name" value="zf-B_box"/>
    <property type="match status" value="1"/>
</dbReference>
<dbReference type="InterPro" id="IPR013320">
    <property type="entry name" value="ConA-like_dom_sf"/>
</dbReference>
<accession>A0AAE0QR16</accession>
<dbReference type="InterPro" id="IPR001870">
    <property type="entry name" value="B30.2/SPRY"/>
</dbReference>
<dbReference type="Pfam" id="PF00622">
    <property type="entry name" value="SPRY"/>
    <property type="match status" value="1"/>
</dbReference>
<dbReference type="SMART" id="SM00449">
    <property type="entry name" value="SPRY"/>
    <property type="match status" value="1"/>
</dbReference>
<dbReference type="PANTHER" id="PTHR25465:SF10">
    <property type="entry name" value="TRIPARTITE MOTIF-CONTAINING PROTEIN 16-RELATED"/>
    <property type="match status" value="1"/>
</dbReference>
<dbReference type="PANTHER" id="PTHR25465">
    <property type="entry name" value="B-BOX DOMAIN CONTAINING"/>
    <property type="match status" value="1"/>
</dbReference>
<feature type="compositionally biased region" description="Polar residues" evidence="4">
    <location>
        <begin position="30"/>
        <end position="42"/>
    </location>
</feature>
<keyword evidence="1" id="KW-0479">Metal-binding</keyword>
<dbReference type="InterPro" id="IPR043136">
    <property type="entry name" value="B30.2/SPRY_sf"/>
</dbReference>
<evidence type="ECO:0000313" key="6">
    <source>
        <dbReference type="EMBL" id="KAK3529396.1"/>
    </source>
</evidence>
<organism evidence="6 7">
    <name type="scientific">Hemibagrus guttatus</name>
    <dbReference type="NCBI Taxonomy" id="175788"/>
    <lineage>
        <taxon>Eukaryota</taxon>
        <taxon>Metazoa</taxon>
        <taxon>Chordata</taxon>
        <taxon>Craniata</taxon>
        <taxon>Vertebrata</taxon>
        <taxon>Euteleostomi</taxon>
        <taxon>Actinopterygii</taxon>
        <taxon>Neopterygii</taxon>
        <taxon>Teleostei</taxon>
        <taxon>Ostariophysi</taxon>
        <taxon>Siluriformes</taxon>
        <taxon>Bagridae</taxon>
        <taxon>Hemibagrus</taxon>
    </lineage>
</organism>
<dbReference type="InterPro" id="IPR003877">
    <property type="entry name" value="SPRY_dom"/>
</dbReference>
<keyword evidence="3" id="KW-0862">Zinc</keyword>
<dbReference type="GO" id="GO:0005737">
    <property type="term" value="C:cytoplasm"/>
    <property type="evidence" value="ECO:0007669"/>
    <property type="project" value="UniProtKB-ARBA"/>
</dbReference>